<dbReference type="Pfam" id="PF13561">
    <property type="entry name" value="adh_short_C2"/>
    <property type="match status" value="1"/>
</dbReference>
<reference evidence="1" key="1">
    <citation type="submission" date="2022-02" db="EMBL/GenBank/DDBJ databases">
        <title>Coral-associated bacteria.</title>
        <authorList>
            <person name="Tang K."/>
            <person name="Wang X."/>
        </authorList>
    </citation>
    <scope>NUCLEOTIDE SEQUENCE</scope>
    <source>
        <strain evidence="1">SCSIO 43006</strain>
    </source>
</reference>
<dbReference type="EMBL" id="CP092418">
    <property type="protein sequence ID" value="USD23243.1"/>
    <property type="molecule type" value="Genomic_DNA"/>
</dbReference>
<gene>
    <name evidence="1" type="ORF">MJO52_08925</name>
</gene>
<organism evidence="1 2">
    <name type="scientific">Microbulbifer variabilis</name>
    <dbReference type="NCBI Taxonomy" id="266805"/>
    <lineage>
        <taxon>Bacteria</taxon>
        <taxon>Pseudomonadati</taxon>
        <taxon>Pseudomonadota</taxon>
        <taxon>Gammaproteobacteria</taxon>
        <taxon>Cellvibrionales</taxon>
        <taxon>Microbulbiferaceae</taxon>
        <taxon>Microbulbifer</taxon>
    </lineage>
</organism>
<proteinExistence type="predicted"/>
<sequence>MWDAMLGQGSERETAIEGISKEIPLGVMGEPKDAAYAALYLASEESKYITGTDLNIDDGILAGSTATPNKE</sequence>
<protein>
    <submittedName>
        <fullName evidence="1">SDR family oxidoreductase</fullName>
    </submittedName>
</protein>
<dbReference type="InterPro" id="IPR002347">
    <property type="entry name" value="SDR_fam"/>
</dbReference>
<dbReference type="Gene3D" id="3.40.50.720">
    <property type="entry name" value="NAD(P)-binding Rossmann-like Domain"/>
    <property type="match status" value="1"/>
</dbReference>
<dbReference type="Proteomes" id="UP001055658">
    <property type="component" value="Chromosome"/>
</dbReference>
<dbReference type="SUPFAM" id="SSF51735">
    <property type="entry name" value="NAD(P)-binding Rossmann-fold domains"/>
    <property type="match status" value="1"/>
</dbReference>
<keyword evidence="2" id="KW-1185">Reference proteome</keyword>
<accession>A0ABY4VJB5</accession>
<evidence type="ECO:0000313" key="2">
    <source>
        <dbReference type="Proteomes" id="UP001055658"/>
    </source>
</evidence>
<name>A0ABY4VJB5_9GAMM</name>
<evidence type="ECO:0000313" key="1">
    <source>
        <dbReference type="EMBL" id="USD23243.1"/>
    </source>
</evidence>
<dbReference type="InterPro" id="IPR036291">
    <property type="entry name" value="NAD(P)-bd_dom_sf"/>
</dbReference>